<evidence type="ECO:0000313" key="2">
    <source>
        <dbReference type="EMBL" id="SHL01127.1"/>
    </source>
</evidence>
<proteinExistence type="predicted"/>
<gene>
    <name evidence="1" type="ORF">SAMN04487891_104155</name>
    <name evidence="2" type="ORF">SAMN05216293_2445</name>
</gene>
<dbReference type="InterPro" id="IPR036249">
    <property type="entry name" value="Thioredoxin-like_sf"/>
</dbReference>
<dbReference type="RefSeq" id="WP_072880175.1">
    <property type="nucleotide sequence ID" value="NZ_FOKU01000004.1"/>
</dbReference>
<dbReference type="Proteomes" id="UP000184031">
    <property type="component" value="Unassembled WGS sequence"/>
</dbReference>
<dbReference type="EMBL" id="FRAT01000006">
    <property type="protein sequence ID" value="SHL01127.1"/>
    <property type="molecule type" value="Genomic_DNA"/>
</dbReference>
<sequence length="202" mass="23254">MTKQVHHLVQEGIRKGMDYAGYISMMNDLVAKGKATGTEQSEERIANTKLNAHRLRRIEKTITIPDERLDVFRKLPEKQVWLVLLESWCSDGAQAIPLLHKIAKASSKIELRLVLRDENPRLMDCFLTNGTRSIPKLIVTNSAGTVIQEWGPRPKTASKMVAEYKERNGKVDDNLKKELQMWYHRDRGNTMLDELIEMVHPH</sequence>
<dbReference type="OrthoDB" id="6120799at2"/>
<dbReference type="Proteomes" id="UP000198940">
    <property type="component" value="Unassembled WGS sequence"/>
</dbReference>
<organism evidence="2 3">
    <name type="scientific">Flagellimonas taeanensis</name>
    <dbReference type="NCBI Taxonomy" id="1005926"/>
    <lineage>
        <taxon>Bacteria</taxon>
        <taxon>Pseudomonadati</taxon>
        <taxon>Bacteroidota</taxon>
        <taxon>Flavobacteriia</taxon>
        <taxon>Flavobacteriales</taxon>
        <taxon>Flavobacteriaceae</taxon>
        <taxon>Flagellimonas</taxon>
    </lineage>
</organism>
<keyword evidence="4" id="KW-1185">Reference proteome</keyword>
<comment type="caution">
    <text evidence="2">The sequence shown here is derived from an EMBL/GenBank/DDBJ whole genome shotgun (WGS) entry which is preliminary data.</text>
</comment>
<dbReference type="Pfam" id="PF14595">
    <property type="entry name" value="Thioredoxin_9"/>
    <property type="match status" value="1"/>
</dbReference>
<reference evidence="2 3" key="1">
    <citation type="submission" date="2016-11" db="EMBL/GenBank/DDBJ databases">
        <authorList>
            <person name="Varghese N."/>
            <person name="Submissions S."/>
        </authorList>
    </citation>
    <scope>NUCLEOTIDE SEQUENCE [LARGE SCALE GENOMIC DNA]</scope>
    <source>
        <strain evidence="2 3">CGMCC 1.12174</strain>
        <strain evidence="1 4">DSM 26351</strain>
    </source>
</reference>
<evidence type="ECO:0000313" key="4">
    <source>
        <dbReference type="Proteomes" id="UP000198940"/>
    </source>
</evidence>
<dbReference type="AlphaFoldDB" id="A0A1M6X535"/>
<dbReference type="SUPFAM" id="SSF52833">
    <property type="entry name" value="Thioredoxin-like"/>
    <property type="match status" value="1"/>
</dbReference>
<protein>
    <submittedName>
        <fullName evidence="2">Thioredoxin</fullName>
    </submittedName>
</protein>
<evidence type="ECO:0000313" key="3">
    <source>
        <dbReference type="Proteomes" id="UP000184031"/>
    </source>
</evidence>
<evidence type="ECO:0000313" key="1">
    <source>
        <dbReference type="EMBL" id="SFB97725.1"/>
    </source>
</evidence>
<name>A0A1M6X535_9FLAO</name>
<dbReference type="STRING" id="1055723.SAMN05216293_2445"/>
<dbReference type="Gene3D" id="3.40.30.10">
    <property type="entry name" value="Glutaredoxin"/>
    <property type="match status" value="1"/>
</dbReference>
<accession>A0A1M6X535</accession>
<dbReference type="EMBL" id="FOKU01000004">
    <property type="protein sequence ID" value="SFB97725.1"/>
    <property type="molecule type" value="Genomic_DNA"/>
</dbReference>